<dbReference type="RefSeq" id="WP_223577936.1">
    <property type="nucleotide sequence ID" value="NZ_BAABFU010000002.1"/>
</dbReference>
<sequence>MQKCNLIILFTNAQYLHFKNILKINNDLKKNTIIFTRVKINFNEAEDKSFVVYELNSFRKILQLKKTLKRLCLNYEQFDLYVPHFLNVFAQDVYWRLKNSRKKILISIIPDGTLLFNDYKVKPFSSDNWKRKLKSLLFGLKYKLIKGSIISPYQQINTVYSYFENVVCEARNIKKICFEMKDHIYKNDNLLVLGHRNQKIISSDKVTFIVKNLVQSERFNSIYYKAHPRKELSKDNFRRSLSRSVDCNVINIESEEAIEGLIERYEFSAVFAVASSALISIKLIKPSIDCYSYGYKEYFGENYNKNIHDVFNSLNIKTLG</sequence>
<evidence type="ECO:0000313" key="1">
    <source>
        <dbReference type="EMBL" id="GAA4348858.1"/>
    </source>
</evidence>
<organism evidence="1 2">
    <name type="scientific">Kangiella taiwanensis</name>
    <dbReference type="NCBI Taxonomy" id="1079179"/>
    <lineage>
        <taxon>Bacteria</taxon>
        <taxon>Pseudomonadati</taxon>
        <taxon>Pseudomonadota</taxon>
        <taxon>Gammaproteobacteria</taxon>
        <taxon>Kangiellales</taxon>
        <taxon>Kangiellaceae</taxon>
        <taxon>Kangiella</taxon>
    </lineage>
</organism>
<reference evidence="2" key="1">
    <citation type="journal article" date="2019" name="Int. J. Syst. Evol. Microbiol.">
        <title>The Global Catalogue of Microorganisms (GCM) 10K type strain sequencing project: providing services to taxonomists for standard genome sequencing and annotation.</title>
        <authorList>
            <consortium name="The Broad Institute Genomics Platform"/>
            <consortium name="The Broad Institute Genome Sequencing Center for Infectious Disease"/>
            <person name="Wu L."/>
            <person name="Ma J."/>
        </authorList>
    </citation>
    <scope>NUCLEOTIDE SEQUENCE [LARGE SCALE GENOMIC DNA]</scope>
    <source>
        <strain evidence="2">JCM 17727</strain>
    </source>
</reference>
<name>A0ABP8I0I8_9GAMM</name>
<gene>
    <name evidence="1" type="ORF">GCM10023150_12670</name>
</gene>
<proteinExistence type="predicted"/>
<dbReference type="Proteomes" id="UP001501294">
    <property type="component" value="Unassembled WGS sequence"/>
</dbReference>
<keyword evidence="2" id="KW-1185">Reference proteome</keyword>
<dbReference type="EMBL" id="BAABFU010000002">
    <property type="protein sequence ID" value="GAA4348858.1"/>
    <property type="molecule type" value="Genomic_DNA"/>
</dbReference>
<accession>A0ABP8I0I8</accession>
<evidence type="ECO:0000313" key="2">
    <source>
        <dbReference type="Proteomes" id="UP001501294"/>
    </source>
</evidence>
<protein>
    <submittedName>
        <fullName evidence="1">Uncharacterized protein</fullName>
    </submittedName>
</protein>
<comment type="caution">
    <text evidence="1">The sequence shown here is derived from an EMBL/GenBank/DDBJ whole genome shotgun (WGS) entry which is preliminary data.</text>
</comment>